<sequence>MENQTVESNNNWLETLQVKPFLQEAWKVSGFSAPTAIQEKSVPPILKGQDVIAESPTGTGKTLAYLIPILHKIDPEKKSIQAVVIAPSHELAMQIYQTVQKWTTGTTIVPTSLIGGANINKQIDNLKKAPHIIVGTTGRILELIKIKKLKMHEVKSIVVDEFDVLVAQEHIGNLNHIVKATLKDRQIVLFSATLSKQTEQIGKDLMNQPQLIQVKREDIAPSNTEHIYFICEQREKIDALLKVMRAEKMKALVFINDFEKLSELESKLKFKGISFGTLTGNSSSSERKKVINDLRDNKIAFVVTSDVAARGLDIEGLTHVINFDLPRDGNQYLHRTGRTGRMGASGTVYTLVTKSEESILARYAKKVTNSLQEKKLYGGKITEKRGR</sequence>
<dbReference type="SMART" id="SM00490">
    <property type="entry name" value="HELICc"/>
    <property type="match status" value="1"/>
</dbReference>
<dbReference type="GO" id="GO:0005829">
    <property type="term" value="C:cytosol"/>
    <property type="evidence" value="ECO:0007669"/>
    <property type="project" value="TreeGrafter"/>
</dbReference>
<dbReference type="InterPro" id="IPR044742">
    <property type="entry name" value="DEAD/DEAH_RhlB"/>
</dbReference>
<comment type="caution">
    <text evidence="7">The sequence shown here is derived from an EMBL/GenBank/DDBJ whole genome shotgun (WGS) entry which is preliminary data.</text>
</comment>
<dbReference type="PANTHER" id="PTHR47963">
    <property type="entry name" value="DEAD-BOX ATP-DEPENDENT RNA HELICASE 47, MITOCHONDRIAL"/>
    <property type="match status" value="1"/>
</dbReference>
<dbReference type="GO" id="GO:0003724">
    <property type="term" value="F:RNA helicase activity"/>
    <property type="evidence" value="ECO:0007669"/>
    <property type="project" value="TreeGrafter"/>
</dbReference>
<dbReference type="STRING" id="1390249.BHU72_13460"/>
<keyword evidence="4" id="KW-0067">ATP-binding</keyword>
<dbReference type="GO" id="GO:0005840">
    <property type="term" value="C:ribosome"/>
    <property type="evidence" value="ECO:0007669"/>
    <property type="project" value="TreeGrafter"/>
</dbReference>
<keyword evidence="3 7" id="KW-0347">Helicase</keyword>
<organism evidence="7 8">
    <name type="scientific">Desulfuribacillus stibiiarsenatis</name>
    <dbReference type="NCBI Taxonomy" id="1390249"/>
    <lineage>
        <taxon>Bacteria</taxon>
        <taxon>Bacillati</taxon>
        <taxon>Bacillota</taxon>
        <taxon>Desulfuribacillia</taxon>
        <taxon>Desulfuribacillales</taxon>
        <taxon>Desulfuribacillaceae</taxon>
        <taxon>Desulfuribacillus</taxon>
    </lineage>
</organism>
<evidence type="ECO:0000259" key="5">
    <source>
        <dbReference type="PROSITE" id="PS51192"/>
    </source>
</evidence>
<dbReference type="GO" id="GO:0016787">
    <property type="term" value="F:hydrolase activity"/>
    <property type="evidence" value="ECO:0007669"/>
    <property type="project" value="UniProtKB-KW"/>
</dbReference>
<dbReference type="EMBL" id="MJAT01000004">
    <property type="protein sequence ID" value="OEH86420.1"/>
    <property type="molecule type" value="Genomic_DNA"/>
</dbReference>
<dbReference type="CDD" id="cd00268">
    <property type="entry name" value="DEADc"/>
    <property type="match status" value="1"/>
</dbReference>
<evidence type="ECO:0000256" key="1">
    <source>
        <dbReference type="ARBA" id="ARBA00022741"/>
    </source>
</evidence>
<name>A0A1E5L8E6_9FIRM</name>
<protein>
    <submittedName>
        <fullName evidence="7">RNA helicase</fullName>
    </submittedName>
</protein>
<evidence type="ECO:0000313" key="7">
    <source>
        <dbReference type="EMBL" id="OEH86420.1"/>
    </source>
</evidence>
<dbReference type="Pfam" id="PF00270">
    <property type="entry name" value="DEAD"/>
    <property type="match status" value="1"/>
</dbReference>
<keyword evidence="1" id="KW-0547">Nucleotide-binding</keyword>
<dbReference type="PROSITE" id="PS51192">
    <property type="entry name" value="HELICASE_ATP_BIND_1"/>
    <property type="match status" value="1"/>
</dbReference>
<keyword evidence="2" id="KW-0378">Hydrolase</keyword>
<dbReference type="Gene3D" id="3.40.50.300">
    <property type="entry name" value="P-loop containing nucleotide triphosphate hydrolases"/>
    <property type="match status" value="2"/>
</dbReference>
<dbReference type="PANTHER" id="PTHR47963:SF7">
    <property type="entry name" value="ATP-DEPENDENT RNA HELICASE YFML-RELATED"/>
    <property type="match status" value="1"/>
</dbReference>
<evidence type="ECO:0000259" key="6">
    <source>
        <dbReference type="PROSITE" id="PS51194"/>
    </source>
</evidence>
<dbReference type="SUPFAM" id="SSF52540">
    <property type="entry name" value="P-loop containing nucleoside triphosphate hydrolases"/>
    <property type="match status" value="1"/>
</dbReference>
<dbReference type="Proteomes" id="UP000095255">
    <property type="component" value="Unassembled WGS sequence"/>
</dbReference>
<evidence type="ECO:0000256" key="3">
    <source>
        <dbReference type="ARBA" id="ARBA00022806"/>
    </source>
</evidence>
<dbReference type="InterPro" id="IPR050547">
    <property type="entry name" value="DEAD_box_RNA_helicases"/>
</dbReference>
<dbReference type="PROSITE" id="PS51194">
    <property type="entry name" value="HELICASE_CTER"/>
    <property type="match status" value="1"/>
</dbReference>
<dbReference type="GO" id="GO:0009409">
    <property type="term" value="P:response to cold"/>
    <property type="evidence" value="ECO:0007669"/>
    <property type="project" value="TreeGrafter"/>
</dbReference>
<dbReference type="AlphaFoldDB" id="A0A1E5L8E6"/>
<proteinExistence type="predicted"/>
<dbReference type="SMART" id="SM00487">
    <property type="entry name" value="DEXDc"/>
    <property type="match status" value="1"/>
</dbReference>
<dbReference type="GO" id="GO:0033592">
    <property type="term" value="F:RNA strand annealing activity"/>
    <property type="evidence" value="ECO:0007669"/>
    <property type="project" value="TreeGrafter"/>
</dbReference>
<keyword evidence="8" id="KW-1185">Reference proteome</keyword>
<dbReference type="RefSeq" id="WP_069701207.1">
    <property type="nucleotide sequence ID" value="NZ_MJAT01000004.1"/>
</dbReference>
<reference evidence="7 8" key="1">
    <citation type="submission" date="2016-09" db="EMBL/GenBank/DDBJ databases">
        <title>Desulfuribacillus arsenicus sp. nov., an obligately anaerobic, dissimilatory arsenic- and antimonate-reducing bacterium isolated from anoxic sediments.</title>
        <authorList>
            <person name="Abin C.A."/>
            <person name="Hollibaugh J.T."/>
        </authorList>
    </citation>
    <scope>NUCLEOTIDE SEQUENCE [LARGE SCALE GENOMIC DNA]</scope>
    <source>
        <strain evidence="7 8">MLFW-2</strain>
    </source>
</reference>
<dbReference type="InterPro" id="IPR027417">
    <property type="entry name" value="P-loop_NTPase"/>
</dbReference>
<dbReference type="OrthoDB" id="9805696at2"/>
<dbReference type="GO" id="GO:0005524">
    <property type="term" value="F:ATP binding"/>
    <property type="evidence" value="ECO:0007669"/>
    <property type="project" value="UniProtKB-KW"/>
</dbReference>
<evidence type="ECO:0000313" key="8">
    <source>
        <dbReference type="Proteomes" id="UP000095255"/>
    </source>
</evidence>
<dbReference type="InterPro" id="IPR014001">
    <property type="entry name" value="Helicase_ATP-bd"/>
</dbReference>
<dbReference type="InterPro" id="IPR011545">
    <property type="entry name" value="DEAD/DEAH_box_helicase_dom"/>
</dbReference>
<evidence type="ECO:0000256" key="4">
    <source>
        <dbReference type="ARBA" id="ARBA00022840"/>
    </source>
</evidence>
<dbReference type="InterPro" id="IPR001650">
    <property type="entry name" value="Helicase_C-like"/>
</dbReference>
<feature type="domain" description="Helicase C-terminal" evidence="6">
    <location>
        <begin position="236"/>
        <end position="387"/>
    </location>
</feature>
<dbReference type="CDD" id="cd18787">
    <property type="entry name" value="SF2_C_DEAD"/>
    <property type="match status" value="1"/>
</dbReference>
<accession>A0A1E5L8E6</accession>
<feature type="domain" description="Helicase ATP-binding" evidence="5">
    <location>
        <begin position="42"/>
        <end position="212"/>
    </location>
</feature>
<evidence type="ECO:0000256" key="2">
    <source>
        <dbReference type="ARBA" id="ARBA00022801"/>
    </source>
</evidence>
<gene>
    <name evidence="7" type="ORF">BHU72_13460</name>
</gene>
<dbReference type="Pfam" id="PF00271">
    <property type="entry name" value="Helicase_C"/>
    <property type="match status" value="1"/>
</dbReference>